<dbReference type="InterPro" id="IPR039564">
    <property type="entry name" value="Peptidase_C39-like"/>
</dbReference>
<dbReference type="AlphaFoldDB" id="A0A934WTP8"/>
<dbReference type="PANTHER" id="PTHR37806">
    <property type="entry name" value="LMO0724 PROTEIN"/>
    <property type="match status" value="1"/>
</dbReference>
<dbReference type="Proteomes" id="UP000633365">
    <property type="component" value="Unassembled WGS sequence"/>
</dbReference>
<dbReference type="Gene3D" id="3.90.70.10">
    <property type="entry name" value="Cysteine proteinases"/>
    <property type="match status" value="1"/>
</dbReference>
<keyword evidence="3" id="KW-1185">Reference proteome</keyword>
<protein>
    <submittedName>
        <fullName evidence="2">C39 family peptidase</fullName>
    </submittedName>
</protein>
<dbReference type="RefSeq" id="WP_201428490.1">
    <property type="nucleotide sequence ID" value="NZ_JAEQMG010000155.1"/>
</dbReference>
<evidence type="ECO:0000259" key="1">
    <source>
        <dbReference type="Pfam" id="PF13529"/>
    </source>
</evidence>
<feature type="domain" description="Peptidase C39-like" evidence="1">
    <location>
        <begin position="57"/>
        <end position="230"/>
    </location>
</feature>
<dbReference type="PANTHER" id="PTHR37806:SF1">
    <property type="entry name" value="PEPTIDASE C39-LIKE DOMAIN-CONTAINING PROTEIN"/>
    <property type="match status" value="1"/>
</dbReference>
<reference evidence="2" key="1">
    <citation type="submission" date="2021-01" db="EMBL/GenBank/DDBJ databases">
        <title>Genome public.</title>
        <authorList>
            <person name="Liu C."/>
            <person name="Sun Q."/>
        </authorList>
    </citation>
    <scope>NUCLEOTIDE SEQUENCE</scope>
    <source>
        <strain evidence="2">M6</strain>
    </source>
</reference>
<dbReference type="Pfam" id="PF13529">
    <property type="entry name" value="Peptidase_C39_2"/>
    <property type="match status" value="1"/>
</dbReference>
<evidence type="ECO:0000313" key="2">
    <source>
        <dbReference type="EMBL" id="MBK6089783.1"/>
    </source>
</evidence>
<sequence length="258" mass="28349">MKKQTIRIAAVGAAVVVLLAAGTAIGLSSRHSTTKATPDTAVVATEDPMPSSYMIEGVPAKQQDELKAGCETHAVTALLQSYGYDIDEFSFANNYLDVHYVFDDGEGHMYGPDMNSGFAGTAYAGWGIYAPAMAKCMNHYLSDVKSKQKAVAHEGGTLADLCREYIVNGTPVAVWATTDMQEPVPHDTWEVNYVDENAKYKLGDSFTWPLHEHCLVLVGYDEREYYFSDSVAGTTSHFEKALCEKRFEQLGSQYIVLE</sequence>
<accession>A0A934WTP8</accession>
<proteinExistence type="predicted"/>
<name>A0A934WTP8_9FIRM</name>
<organism evidence="2 3">
    <name type="scientific">Ruminococcus difficilis</name>
    <dbReference type="NCBI Taxonomy" id="2763069"/>
    <lineage>
        <taxon>Bacteria</taxon>
        <taxon>Bacillati</taxon>
        <taxon>Bacillota</taxon>
        <taxon>Clostridia</taxon>
        <taxon>Eubacteriales</taxon>
        <taxon>Oscillospiraceae</taxon>
        <taxon>Ruminococcus</taxon>
    </lineage>
</organism>
<comment type="caution">
    <text evidence="2">The sequence shown here is derived from an EMBL/GenBank/DDBJ whole genome shotgun (WGS) entry which is preliminary data.</text>
</comment>
<dbReference type="EMBL" id="JAEQMG010000155">
    <property type="protein sequence ID" value="MBK6089783.1"/>
    <property type="molecule type" value="Genomic_DNA"/>
</dbReference>
<gene>
    <name evidence="2" type="ORF">JKK62_14225</name>
</gene>
<evidence type="ECO:0000313" key="3">
    <source>
        <dbReference type="Proteomes" id="UP000633365"/>
    </source>
</evidence>